<keyword evidence="9 16" id="KW-0418">Kinase</keyword>
<dbReference type="InterPro" id="IPR005467">
    <property type="entry name" value="His_kinase_dom"/>
</dbReference>
<dbReference type="STRING" id="1218493.JF76_16530"/>
<keyword evidence="5" id="KW-0597">Phosphoprotein</keyword>
<dbReference type="Pfam" id="PF02518">
    <property type="entry name" value="HATPase_c"/>
    <property type="match status" value="1"/>
</dbReference>
<name>A0A0F4L839_9LACO</name>
<comment type="subcellular location">
    <subcellularLocation>
        <location evidence="2">Cell membrane</location>
        <topology evidence="2">Multi-pass membrane protein</topology>
    </subcellularLocation>
</comment>
<keyword evidence="6" id="KW-0808">Transferase</keyword>
<keyword evidence="13 14" id="KW-0472">Membrane</keyword>
<evidence type="ECO:0000313" key="17">
    <source>
        <dbReference type="Proteomes" id="UP000033533"/>
    </source>
</evidence>
<organism evidence="16 17">
    <name type="scientific">Lactobacillus kullabergensis</name>
    <dbReference type="NCBI Taxonomy" id="1218493"/>
    <lineage>
        <taxon>Bacteria</taxon>
        <taxon>Bacillati</taxon>
        <taxon>Bacillota</taxon>
        <taxon>Bacilli</taxon>
        <taxon>Lactobacillales</taxon>
        <taxon>Lactobacillaceae</taxon>
        <taxon>Lactobacillus</taxon>
    </lineage>
</organism>
<dbReference type="PATRIC" id="fig|1218493.3.peg.1730"/>
<feature type="domain" description="Histidine kinase" evidence="15">
    <location>
        <begin position="471"/>
        <end position="573"/>
    </location>
</feature>
<dbReference type="InterPro" id="IPR010559">
    <property type="entry name" value="Sig_transdc_His_kin_internal"/>
</dbReference>
<evidence type="ECO:0000256" key="4">
    <source>
        <dbReference type="ARBA" id="ARBA00022475"/>
    </source>
</evidence>
<dbReference type="AlphaFoldDB" id="A0A0F4L839"/>
<dbReference type="PROSITE" id="PS50109">
    <property type="entry name" value="HIS_KIN"/>
    <property type="match status" value="1"/>
</dbReference>
<comment type="caution">
    <text evidence="16">The sequence shown here is derived from an EMBL/GenBank/DDBJ whole genome shotgun (WGS) entry which is preliminary data.</text>
</comment>
<proteinExistence type="predicted"/>
<evidence type="ECO:0000256" key="2">
    <source>
        <dbReference type="ARBA" id="ARBA00004651"/>
    </source>
</evidence>
<dbReference type="EMBL" id="JXBY01000026">
    <property type="protein sequence ID" value="KJY54424.1"/>
    <property type="molecule type" value="Genomic_DNA"/>
</dbReference>
<keyword evidence="11 14" id="KW-1133">Transmembrane helix</keyword>
<evidence type="ECO:0000256" key="10">
    <source>
        <dbReference type="ARBA" id="ARBA00022840"/>
    </source>
</evidence>
<dbReference type="InterPro" id="IPR036890">
    <property type="entry name" value="HATPase_C_sf"/>
</dbReference>
<dbReference type="Proteomes" id="UP000033533">
    <property type="component" value="Unassembled WGS sequence"/>
</dbReference>
<dbReference type="GO" id="GO:0000155">
    <property type="term" value="F:phosphorelay sensor kinase activity"/>
    <property type="evidence" value="ECO:0007669"/>
    <property type="project" value="InterPro"/>
</dbReference>
<evidence type="ECO:0000256" key="6">
    <source>
        <dbReference type="ARBA" id="ARBA00022679"/>
    </source>
</evidence>
<dbReference type="InterPro" id="IPR011620">
    <property type="entry name" value="Sig_transdc_His_kinase_LytS_TM"/>
</dbReference>
<dbReference type="InterPro" id="IPR050640">
    <property type="entry name" value="Bact_2-comp_sensor_kinase"/>
</dbReference>
<feature type="transmembrane region" description="Helical" evidence="14">
    <location>
        <begin position="88"/>
        <end position="110"/>
    </location>
</feature>
<evidence type="ECO:0000256" key="5">
    <source>
        <dbReference type="ARBA" id="ARBA00022553"/>
    </source>
</evidence>
<dbReference type="GO" id="GO:0071555">
    <property type="term" value="P:cell wall organization"/>
    <property type="evidence" value="ECO:0007669"/>
    <property type="project" value="InterPro"/>
</dbReference>
<accession>A0A0F4L839</accession>
<feature type="transmembrane region" description="Helical" evidence="14">
    <location>
        <begin position="12"/>
        <end position="29"/>
    </location>
</feature>
<protein>
    <recommendedName>
        <fullName evidence="3">histidine kinase</fullName>
        <ecNumber evidence="3">2.7.13.3</ecNumber>
    </recommendedName>
</protein>
<dbReference type="InterPro" id="IPR029016">
    <property type="entry name" value="GAF-like_dom_sf"/>
</dbReference>
<keyword evidence="8" id="KW-0547">Nucleotide-binding</keyword>
<evidence type="ECO:0000256" key="14">
    <source>
        <dbReference type="SAM" id="Phobius"/>
    </source>
</evidence>
<dbReference type="GO" id="GO:0005524">
    <property type="term" value="F:ATP binding"/>
    <property type="evidence" value="ECO:0007669"/>
    <property type="project" value="UniProtKB-KW"/>
</dbReference>
<dbReference type="InterPro" id="IPR003594">
    <property type="entry name" value="HATPase_dom"/>
</dbReference>
<keyword evidence="7 14" id="KW-0812">Transmembrane</keyword>
<dbReference type="EC" id="2.7.13.3" evidence="3"/>
<evidence type="ECO:0000256" key="9">
    <source>
        <dbReference type="ARBA" id="ARBA00022777"/>
    </source>
</evidence>
<dbReference type="HOGENOM" id="CLU_020473_3_3_9"/>
<dbReference type="OrthoDB" id="9776552at2"/>
<dbReference type="PANTHER" id="PTHR34220">
    <property type="entry name" value="SENSOR HISTIDINE KINASE YPDA"/>
    <property type="match status" value="1"/>
</dbReference>
<keyword evidence="12" id="KW-0902">Two-component regulatory system</keyword>
<evidence type="ECO:0000256" key="13">
    <source>
        <dbReference type="ARBA" id="ARBA00023136"/>
    </source>
</evidence>
<gene>
    <name evidence="16" type="ORF">JF76_16530</name>
</gene>
<reference evidence="16 17" key="1">
    <citation type="submission" date="2014-12" db="EMBL/GenBank/DDBJ databases">
        <title>Comparative genomics of the lactic acid bacteria isolated from the honey bee gut.</title>
        <authorList>
            <person name="Ellegaard K.M."/>
            <person name="Tamarit D."/>
            <person name="Javelind E."/>
            <person name="Olofsson T."/>
            <person name="Andersson S.G."/>
            <person name="Vasquez A."/>
        </authorList>
    </citation>
    <scope>NUCLEOTIDE SEQUENCE [LARGE SCALE GENOMIC DNA]</scope>
    <source>
        <strain evidence="16 17">Biut2</strain>
    </source>
</reference>
<dbReference type="Pfam" id="PF06580">
    <property type="entry name" value="His_kinase"/>
    <property type="match status" value="1"/>
</dbReference>
<sequence length="592" mass="65762">MFSLFILLSERLGIIMILAFLLVNMRFFRDLIEKRTLKSQIWLFIIFSLFVVIANLTGVEISSTKEIVTPLILTELPQSDSIANTRMLVITTASLTAGPYVGLLVGLVGGLHRVIFGGFSDYFYIVSSVLIGYLIGVLGDKVKKNNLYPSTFWVAVLSFLAELIQMAFIFAFHGFGLIKLIFVPMILLNTIGSCLFIEILKTYLSNERQLRAVQTKDVLELANKTLPYFRHGLDFDSAEHVCKIIKKYTNFDAVGLTDRVNVLAHVGAGQDHHIAGEPVITDLSKTVIASGHEKLAHSKEEIGCPHPNCPLTSAIVCPLQVNKKTIGALKLYFCAEQEMTVVEENLVRGLAMIFSGQLAIGIAEQQTSLVNEAEIRALQVQINPHFLFNAINTIGALMRVDVSEAHRALMQLSTFFRLSLKNGQEKEITLDQEKRYVSAYTGIEELRFPHKFKIDYQISVPDSTLLPSFCLQIFVENAIKHAFKGRKTGNKIIINLSQKKDYLQILVSDNGVGIKPEILKRLGQEPISESGGSGTALYNLNKRLIGLYGTNSQLHIKTGKNGTTFKTEIPLRQAEKSDFEGQGGAKNENFGS</sequence>
<dbReference type="GO" id="GO:0005886">
    <property type="term" value="C:plasma membrane"/>
    <property type="evidence" value="ECO:0007669"/>
    <property type="project" value="UniProtKB-SubCell"/>
</dbReference>
<keyword evidence="4" id="KW-1003">Cell membrane</keyword>
<keyword evidence="10" id="KW-0067">ATP-binding</keyword>
<dbReference type="Gene3D" id="3.30.450.40">
    <property type="match status" value="1"/>
</dbReference>
<dbReference type="Gene3D" id="3.30.565.10">
    <property type="entry name" value="Histidine kinase-like ATPase, C-terminal domain"/>
    <property type="match status" value="1"/>
</dbReference>
<evidence type="ECO:0000259" key="15">
    <source>
        <dbReference type="PROSITE" id="PS50109"/>
    </source>
</evidence>
<evidence type="ECO:0000256" key="12">
    <source>
        <dbReference type="ARBA" id="ARBA00023012"/>
    </source>
</evidence>
<dbReference type="SUPFAM" id="SSF55874">
    <property type="entry name" value="ATPase domain of HSP90 chaperone/DNA topoisomerase II/histidine kinase"/>
    <property type="match status" value="1"/>
</dbReference>
<dbReference type="Pfam" id="PF07694">
    <property type="entry name" value="5TM-5TMR_LYT"/>
    <property type="match status" value="1"/>
</dbReference>
<evidence type="ECO:0000256" key="11">
    <source>
        <dbReference type="ARBA" id="ARBA00022989"/>
    </source>
</evidence>
<evidence type="ECO:0000313" key="16">
    <source>
        <dbReference type="EMBL" id="KJY54424.1"/>
    </source>
</evidence>
<feature type="transmembrane region" description="Helical" evidence="14">
    <location>
        <begin position="151"/>
        <end position="175"/>
    </location>
</feature>
<feature type="transmembrane region" description="Helical" evidence="14">
    <location>
        <begin position="41"/>
        <end position="59"/>
    </location>
</feature>
<feature type="transmembrane region" description="Helical" evidence="14">
    <location>
        <begin position="122"/>
        <end position="139"/>
    </location>
</feature>
<evidence type="ECO:0000256" key="1">
    <source>
        <dbReference type="ARBA" id="ARBA00000085"/>
    </source>
</evidence>
<evidence type="ECO:0000256" key="3">
    <source>
        <dbReference type="ARBA" id="ARBA00012438"/>
    </source>
</evidence>
<feature type="transmembrane region" description="Helical" evidence="14">
    <location>
        <begin position="181"/>
        <end position="200"/>
    </location>
</feature>
<comment type="catalytic activity">
    <reaction evidence="1">
        <text>ATP + protein L-histidine = ADP + protein N-phospho-L-histidine.</text>
        <dbReference type="EC" id="2.7.13.3"/>
    </reaction>
</comment>
<evidence type="ECO:0000256" key="8">
    <source>
        <dbReference type="ARBA" id="ARBA00022741"/>
    </source>
</evidence>
<evidence type="ECO:0000256" key="7">
    <source>
        <dbReference type="ARBA" id="ARBA00022692"/>
    </source>
</evidence>
<dbReference type="SMART" id="SM00387">
    <property type="entry name" value="HATPase_c"/>
    <property type="match status" value="1"/>
</dbReference>
<dbReference type="PANTHER" id="PTHR34220:SF7">
    <property type="entry name" value="SENSOR HISTIDINE KINASE YPDA"/>
    <property type="match status" value="1"/>
</dbReference>